<dbReference type="EMBL" id="JBICCN010000235">
    <property type="protein sequence ID" value="KAL3084410.1"/>
    <property type="molecule type" value="Genomic_DNA"/>
</dbReference>
<proteinExistence type="predicted"/>
<dbReference type="PROSITE" id="PS50255">
    <property type="entry name" value="CYTOCHROME_B5_2"/>
    <property type="match status" value="1"/>
</dbReference>
<feature type="chain" id="PRO_5044869235" description="Cytochrome b5 heme-binding domain-containing protein" evidence="1">
    <location>
        <begin position="22"/>
        <end position="93"/>
    </location>
</feature>
<evidence type="ECO:0000259" key="2">
    <source>
        <dbReference type="PROSITE" id="PS50255"/>
    </source>
</evidence>
<dbReference type="Pfam" id="PF00173">
    <property type="entry name" value="Cyt-b5"/>
    <property type="match status" value="1"/>
</dbReference>
<evidence type="ECO:0000313" key="4">
    <source>
        <dbReference type="Proteomes" id="UP001620645"/>
    </source>
</evidence>
<dbReference type="Proteomes" id="UP001620645">
    <property type="component" value="Unassembled WGS sequence"/>
</dbReference>
<feature type="domain" description="Cytochrome b5 heme-binding" evidence="2">
    <location>
        <begin position="15"/>
        <end position="93"/>
    </location>
</feature>
<feature type="signal peptide" evidence="1">
    <location>
        <begin position="1"/>
        <end position="21"/>
    </location>
</feature>
<comment type="caution">
    <text evidence="3">The sequence shown here is derived from an EMBL/GenBank/DDBJ whole genome shotgun (WGS) entry which is preliminary data.</text>
</comment>
<dbReference type="InterPro" id="IPR036400">
    <property type="entry name" value="Cyt_B5-like_heme/steroid_sf"/>
</dbReference>
<name>A0ABD2J2Q3_HETSC</name>
<keyword evidence="4" id="KW-1185">Reference proteome</keyword>
<accession>A0ABD2J2Q3</accession>
<gene>
    <name evidence="3" type="ORF">niasHS_008565</name>
</gene>
<evidence type="ECO:0000313" key="3">
    <source>
        <dbReference type="EMBL" id="KAL3084410.1"/>
    </source>
</evidence>
<evidence type="ECO:0000256" key="1">
    <source>
        <dbReference type="SAM" id="SignalP"/>
    </source>
</evidence>
<reference evidence="3 4" key="1">
    <citation type="submission" date="2024-10" db="EMBL/GenBank/DDBJ databases">
        <authorList>
            <person name="Kim D."/>
        </authorList>
    </citation>
    <scope>NUCLEOTIDE SEQUENCE [LARGE SCALE GENOMIC DNA]</scope>
    <source>
        <strain evidence="3">Taebaek</strain>
    </source>
</reference>
<organism evidence="3 4">
    <name type="scientific">Heterodera schachtii</name>
    <name type="common">Sugarbeet cyst nematode worm</name>
    <name type="synonym">Tylenchus schachtii</name>
    <dbReference type="NCBI Taxonomy" id="97005"/>
    <lineage>
        <taxon>Eukaryota</taxon>
        <taxon>Metazoa</taxon>
        <taxon>Ecdysozoa</taxon>
        <taxon>Nematoda</taxon>
        <taxon>Chromadorea</taxon>
        <taxon>Rhabditida</taxon>
        <taxon>Tylenchina</taxon>
        <taxon>Tylenchomorpha</taxon>
        <taxon>Tylenchoidea</taxon>
        <taxon>Heteroderidae</taxon>
        <taxon>Heteroderinae</taxon>
        <taxon>Heterodera</taxon>
    </lineage>
</organism>
<protein>
    <recommendedName>
        <fullName evidence="2">Cytochrome b5 heme-binding domain-containing protein</fullName>
    </recommendedName>
</protein>
<dbReference type="Gene3D" id="3.10.120.10">
    <property type="entry name" value="Cytochrome b5-like heme/steroid binding domain"/>
    <property type="match status" value="1"/>
</dbReference>
<keyword evidence="1" id="KW-0732">Signal</keyword>
<sequence length="93" mass="10498">MLLLVAAFVVLLCLLNQNVGAEKIIVLYNGKKYDLTEFHKNHPGGAEVLKKVNGKDVKEYLEGKKGVKTDHLVQHTHSKHTINEFLPTLEIKH</sequence>
<dbReference type="InterPro" id="IPR001199">
    <property type="entry name" value="Cyt_B5-like_heme/steroid-bd"/>
</dbReference>
<dbReference type="SUPFAM" id="SSF55856">
    <property type="entry name" value="Cytochrome b5-like heme/steroid binding domain"/>
    <property type="match status" value="1"/>
</dbReference>
<dbReference type="AlphaFoldDB" id="A0ABD2J2Q3"/>